<dbReference type="PRINTS" id="PR00039">
    <property type="entry name" value="HTHLYSR"/>
</dbReference>
<evidence type="ECO:0000259" key="5">
    <source>
        <dbReference type="PROSITE" id="PS50931"/>
    </source>
</evidence>
<dbReference type="FunFam" id="1.10.10.10:FF:000001">
    <property type="entry name" value="LysR family transcriptional regulator"/>
    <property type="match status" value="1"/>
</dbReference>
<dbReference type="SUPFAM" id="SSF46785">
    <property type="entry name" value="Winged helix' DNA-binding domain"/>
    <property type="match status" value="1"/>
</dbReference>
<keyword evidence="4" id="KW-0804">Transcription</keyword>
<evidence type="ECO:0000256" key="1">
    <source>
        <dbReference type="ARBA" id="ARBA00009437"/>
    </source>
</evidence>
<dbReference type="RefSeq" id="WP_002639503.1">
    <property type="nucleotide sequence ID" value="NZ_CP012109.1"/>
</dbReference>
<dbReference type="InterPro" id="IPR036390">
    <property type="entry name" value="WH_DNA-bd_sf"/>
</dbReference>
<dbReference type="GO" id="GO:0006351">
    <property type="term" value="P:DNA-templated transcription"/>
    <property type="evidence" value="ECO:0007669"/>
    <property type="project" value="TreeGrafter"/>
</dbReference>
<dbReference type="GO" id="GO:0043565">
    <property type="term" value="F:sequence-specific DNA binding"/>
    <property type="evidence" value="ECO:0007669"/>
    <property type="project" value="TreeGrafter"/>
</dbReference>
<dbReference type="AlphaFoldDB" id="A0A0H4WV54"/>
<keyword evidence="7" id="KW-1185">Reference proteome</keyword>
<evidence type="ECO:0000256" key="3">
    <source>
        <dbReference type="ARBA" id="ARBA00023125"/>
    </source>
</evidence>
<accession>A0A0H4WV54</accession>
<protein>
    <submittedName>
        <fullName evidence="6">Transcriptional regulator, LysR family</fullName>
    </submittedName>
</protein>
<keyword evidence="3" id="KW-0238">DNA-binding</keyword>
<dbReference type="InterPro" id="IPR000847">
    <property type="entry name" value="LysR_HTH_N"/>
</dbReference>
<feature type="domain" description="HTH lysR-type" evidence="5">
    <location>
        <begin position="1"/>
        <end position="61"/>
    </location>
</feature>
<dbReference type="Pfam" id="PF00126">
    <property type="entry name" value="HTH_1"/>
    <property type="match status" value="1"/>
</dbReference>
<dbReference type="PANTHER" id="PTHR30537:SF1">
    <property type="entry name" value="HTH-TYPE TRANSCRIPTIONAL REGULATOR PGRR"/>
    <property type="match status" value="1"/>
</dbReference>
<dbReference type="PANTHER" id="PTHR30537">
    <property type="entry name" value="HTH-TYPE TRANSCRIPTIONAL REGULATOR"/>
    <property type="match status" value="1"/>
</dbReference>
<dbReference type="OrthoDB" id="5416547at2"/>
<dbReference type="PATRIC" id="fig|1297742.4.peg.2408"/>
<dbReference type="InterPro" id="IPR058163">
    <property type="entry name" value="LysR-type_TF_proteobact-type"/>
</dbReference>
<dbReference type="CDD" id="cd08474">
    <property type="entry name" value="PBP2_CrgA_like_5"/>
    <property type="match status" value="1"/>
</dbReference>
<dbReference type="STRING" id="1297742.A176_002385"/>
<evidence type="ECO:0000313" key="7">
    <source>
        <dbReference type="Proteomes" id="UP000009026"/>
    </source>
</evidence>
<dbReference type="InterPro" id="IPR036388">
    <property type="entry name" value="WH-like_DNA-bd_sf"/>
</dbReference>
<evidence type="ECO:0000256" key="4">
    <source>
        <dbReference type="ARBA" id="ARBA00023163"/>
    </source>
</evidence>
<dbReference type="EMBL" id="CP012109">
    <property type="protein sequence ID" value="AKQ65473.1"/>
    <property type="molecule type" value="Genomic_DNA"/>
</dbReference>
<dbReference type="KEGG" id="mym:A176_002385"/>
<organism evidence="6 7">
    <name type="scientific">Pseudomyxococcus hansupus</name>
    <dbReference type="NCBI Taxonomy" id="1297742"/>
    <lineage>
        <taxon>Bacteria</taxon>
        <taxon>Pseudomonadati</taxon>
        <taxon>Myxococcota</taxon>
        <taxon>Myxococcia</taxon>
        <taxon>Myxococcales</taxon>
        <taxon>Cystobacterineae</taxon>
        <taxon>Myxococcaceae</taxon>
        <taxon>Pseudomyxococcus</taxon>
    </lineage>
</organism>
<dbReference type="Gene3D" id="3.40.190.290">
    <property type="match status" value="1"/>
</dbReference>
<dbReference type="Gene3D" id="1.10.10.10">
    <property type="entry name" value="Winged helix-like DNA-binding domain superfamily/Winged helix DNA-binding domain"/>
    <property type="match status" value="1"/>
</dbReference>
<dbReference type="Pfam" id="PF03466">
    <property type="entry name" value="LysR_substrate"/>
    <property type="match status" value="1"/>
</dbReference>
<gene>
    <name evidence="6" type="ORF">A176_002385</name>
</gene>
<dbReference type="eggNOG" id="COG0583">
    <property type="taxonomic scope" value="Bacteria"/>
</dbReference>
<evidence type="ECO:0000256" key="2">
    <source>
        <dbReference type="ARBA" id="ARBA00023015"/>
    </source>
</evidence>
<dbReference type="GO" id="GO:0003700">
    <property type="term" value="F:DNA-binding transcription factor activity"/>
    <property type="evidence" value="ECO:0007669"/>
    <property type="project" value="InterPro"/>
</dbReference>
<dbReference type="SUPFAM" id="SSF53850">
    <property type="entry name" value="Periplasmic binding protein-like II"/>
    <property type="match status" value="1"/>
</dbReference>
<proteinExistence type="inferred from homology"/>
<sequence length="302" mass="33879">MKTTLIPLLQTFLVVARLRSFSAAARELGLSVSAVSQAVRQLEEQLNVVLLTRTTRSVSLTEAGRRLVETAGPALGQTLAALTEISARPGEAVGRVRLSVPRSAVPYVITPVLPIFRARHPRVEVEVVIEDRFVDIVANGYDAGVRLSESIERDMVQVRLTDAFRYVVVGSPEYLERYGTPQRPEDLLRHECLTYRSESTGALYAWELERGRRTWRVPVRGGIVTNDSRLSVALAEQHQGLAYVVEPMVAEVLKSGRLLRVLEPYAPTVPGFFLYYPSRAQRSEPLRLFVETAKERVHRTFQ</sequence>
<comment type="similarity">
    <text evidence="1">Belongs to the LysR transcriptional regulatory family.</text>
</comment>
<dbReference type="InterPro" id="IPR005119">
    <property type="entry name" value="LysR_subst-bd"/>
</dbReference>
<name>A0A0H4WV54_9BACT</name>
<reference evidence="6 7" key="1">
    <citation type="journal article" date="2016" name="PLoS ONE">
        <title>Complete Genome Sequence and Comparative Genomics of a Novel Myxobacterium Myxococcus hansupus.</title>
        <authorList>
            <person name="Sharma G."/>
            <person name="Narwani T."/>
            <person name="Subramanian S."/>
        </authorList>
    </citation>
    <scope>NUCLEOTIDE SEQUENCE [LARGE SCALE GENOMIC DNA]</scope>
    <source>
        <strain evidence="7">mixupus</strain>
    </source>
</reference>
<evidence type="ECO:0000313" key="6">
    <source>
        <dbReference type="EMBL" id="AKQ65473.1"/>
    </source>
</evidence>
<dbReference type="PROSITE" id="PS50931">
    <property type="entry name" value="HTH_LYSR"/>
    <property type="match status" value="1"/>
</dbReference>
<keyword evidence="2" id="KW-0805">Transcription regulation</keyword>
<dbReference type="Proteomes" id="UP000009026">
    <property type="component" value="Chromosome"/>
</dbReference>